<dbReference type="PROSITE" id="PS51352">
    <property type="entry name" value="THIOREDOXIN_2"/>
    <property type="match status" value="1"/>
</dbReference>
<dbReference type="GO" id="GO:0016209">
    <property type="term" value="F:antioxidant activity"/>
    <property type="evidence" value="ECO:0007669"/>
    <property type="project" value="InterPro"/>
</dbReference>
<evidence type="ECO:0000313" key="3">
    <source>
        <dbReference type="Proteomes" id="UP000244519"/>
    </source>
</evidence>
<evidence type="ECO:0000259" key="1">
    <source>
        <dbReference type="PROSITE" id="PS51352"/>
    </source>
</evidence>
<accession>A0A2U8BSN7</accession>
<dbReference type="OrthoDB" id="9809746at2"/>
<dbReference type="EMBL" id="CP025989">
    <property type="protein sequence ID" value="AWD33352.1"/>
    <property type="molecule type" value="Genomic_DNA"/>
</dbReference>
<feature type="domain" description="Thioredoxin" evidence="1">
    <location>
        <begin position="8"/>
        <end position="159"/>
    </location>
</feature>
<reference evidence="2 3" key="1">
    <citation type="journal article" date="2018" name="Genome Biol. Evol.">
        <title>The Genome Sequence of "Candidatus Fokinia solitaria": Insights on Reductive Evolution in Rickettsiales.</title>
        <authorList>
            <person name="Floriano A.M."/>
            <person name="Castelli M."/>
            <person name="Krenek S."/>
            <person name="Berendonk T.U."/>
            <person name="Bazzocchi C."/>
            <person name="Petroni G."/>
            <person name="Sassera D."/>
        </authorList>
    </citation>
    <scope>NUCLEOTIDE SEQUENCE [LARGE SCALE GENOMIC DNA]</scope>
    <source>
        <strain evidence="2">Rio ETE_ALG 3VII</strain>
    </source>
</reference>
<dbReference type="InterPro" id="IPR047262">
    <property type="entry name" value="PRX-like1"/>
</dbReference>
<name>A0A2U8BSN7_9RICK</name>
<keyword evidence="3" id="KW-1185">Reference proteome</keyword>
<dbReference type="RefSeq" id="WP_108673366.1">
    <property type="nucleotide sequence ID" value="NZ_CP025989.1"/>
</dbReference>
<gene>
    <name evidence="2" type="ORF">Fsol_00565</name>
</gene>
<dbReference type="InterPro" id="IPR000866">
    <property type="entry name" value="AhpC/TSA"/>
</dbReference>
<dbReference type="AlphaFoldDB" id="A0A2U8BSN7"/>
<dbReference type="SUPFAM" id="SSF52833">
    <property type="entry name" value="Thioredoxin-like"/>
    <property type="match status" value="1"/>
</dbReference>
<sequence length="184" mass="20749">MAVTSSTILNSQIAHDFMLPATNGKIYGLNDIALRKGFVIAFICNHCPYVKSIIEKLVVLDRDLADIDIGLACINSNDEIEYPEDSFDMMKKFVDEHSISFPYLRDQDQEVAKRYGAVCTPDFFGYNADRMLVYKGRLDASQKNNIHDAERELFNAMWEVAQSGNFTGVQNASIGCSIKWKKST</sequence>
<dbReference type="Proteomes" id="UP000244519">
    <property type="component" value="Chromosome"/>
</dbReference>
<dbReference type="InterPro" id="IPR036249">
    <property type="entry name" value="Thioredoxin-like_sf"/>
</dbReference>
<proteinExistence type="predicted"/>
<evidence type="ECO:0000313" key="2">
    <source>
        <dbReference type="EMBL" id="AWD33352.1"/>
    </source>
</evidence>
<protein>
    <submittedName>
        <fullName evidence="2">AhpC/TSA family protein</fullName>
    </submittedName>
</protein>
<dbReference type="PANTHER" id="PTHR43640">
    <property type="entry name" value="OS07G0260300 PROTEIN"/>
    <property type="match status" value="1"/>
</dbReference>
<organism evidence="2 3">
    <name type="scientific">Candidatus Fokinia solitaria</name>
    <dbReference type="NCBI Taxonomy" id="1802984"/>
    <lineage>
        <taxon>Bacteria</taxon>
        <taxon>Pseudomonadati</taxon>
        <taxon>Pseudomonadota</taxon>
        <taxon>Alphaproteobacteria</taxon>
        <taxon>Rickettsiales</taxon>
        <taxon>Candidatus Midichloriaceae</taxon>
        <taxon>Candidatus Fokinia</taxon>
    </lineage>
</organism>
<dbReference type="GO" id="GO:0016491">
    <property type="term" value="F:oxidoreductase activity"/>
    <property type="evidence" value="ECO:0007669"/>
    <property type="project" value="InterPro"/>
</dbReference>
<dbReference type="KEGG" id="fso:Fsol_00565"/>
<dbReference type="Pfam" id="PF00578">
    <property type="entry name" value="AhpC-TSA"/>
    <property type="match status" value="1"/>
</dbReference>
<dbReference type="InterPro" id="IPR013766">
    <property type="entry name" value="Thioredoxin_domain"/>
</dbReference>
<dbReference type="CDD" id="cd02969">
    <property type="entry name" value="PRX_like1"/>
    <property type="match status" value="1"/>
</dbReference>
<dbReference type="PANTHER" id="PTHR43640:SF1">
    <property type="entry name" value="THIOREDOXIN-DEPENDENT PEROXIREDOXIN"/>
    <property type="match status" value="1"/>
</dbReference>
<dbReference type="Gene3D" id="3.40.30.10">
    <property type="entry name" value="Glutaredoxin"/>
    <property type="match status" value="1"/>
</dbReference>